<dbReference type="GeneID" id="9949684"/>
<sequence length="104" mass="12092">MLHLDLPALNEMSVNRLQYIQRPIPVSDPTEPEHITRILTVFISEKEEGSNEMFHIHLIIPRLVVALFETIQAAFTIFVKSSVKNVLKYLQRTDGYDEDYRCGF</sequence>
<name>A0A1S0TM49_LOALO</name>
<accession>A0A1S0TM49</accession>
<proteinExistence type="predicted"/>
<dbReference type="KEGG" id="loa:LOAG_12223"/>
<protein>
    <submittedName>
        <fullName evidence="1">Uncharacterized protein</fullName>
    </submittedName>
</protein>
<gene>
    <name evidence="1" type="ORF">LOAG_12223</name>
</gene>
<dbReference type="EMBL" id="JH712920">
    <property type="protein sequence ID" value="EFO16284.1"/>
    <property type="molecule type" value="Genomic_DNA"/>
</dbReference>
<reference evidence="1" key="1">
    <citation type="submission" date="2012-04" db="EMBL/GenBank/DDBJ databases">
        <title>The Genome Sequence of Loa loa.</title>
        <authorList>
            <consortium name="The Broad Institute Genome Sequencing Platform"/>
            <consortium name="Broad Institute Genome Sequencing Center for Infectious Disease"/>
            <person name="Nutman T.B."/>
            <person name="Fink D.L."/>
            <person name="Russ C."/>
            <person name="Young S."/>
            <person name="Zeng Q."/>
            <person name="Gargeya S."/>
            <person name="Alvarado L."/>
            <person name="Berlin A."/>
            <person name="Chapman S.B."/>
            <person name="Chen Z."/>
            <person name="Freedman E."/>
            <person name="Gellesch M."/>
            <person name="Goldberg J."/>
            <person name="Griggs A."/>
            <person name="Gujja S."/>
            <person name="Heilman E.R."/>
            <person name="Heiman D."/>
            <person name="Howarth C."/>
            <person name="Mehta T."/>
            <person name="Neiman D."/>
            <person name="Pearson M."/>
            <person name="Roberts A."/>
            <person name="Saif S."/>
            <person name="Shea T."/>
            <person name="Shenoy N."/>
            <person name="Sisk P."/>
            <person name="Stolte C."/>
            <person name="Sykes S."/>
            <person name="White J."/>
            <person name="Yandava C."/>
            <person name="Haas B."/>
            <person name="Henn M.R."/>
            <person name="Nusbaum C."/>
            <person name="Birren B."/>
        </authorList>
    </citation>
    <scope>NUCLEOTIDE SEQUENCE [LARGE SCALE GENOMIC DNA]</scope>
</reference>
<organism evidence="1">
    <name type="scientific">Loa loa</name>
    <name type="common">Eye worm</name>
    <name type="synonym">Filaria loa</name>
    <dbReference type="NCBI Taxonomy" id="7209"/>
    <lineage>
        <taxon>Eukaryota</taxon>
        <taxon>Metazoa</taxon>
        <taxon>Ecdysozoa</taxon>
        <taxon>Nematoda</taxon>
        <taxon>Chromadorea</taxon>
        <taxon>Rhabditida</taxon>
        <taxon>Spirurina</taxon>
        <taxon>Spiruromorpha</taxon>
        <taxon>Filarioidea</taxon>
        <taxon>Onchocercidae</taxon>
        <taxon>Loa</taxon>
    </lineage>
</organism>
<dbReference type="RefSeq" id="XP_003147785.1">
    <property type="nucleotide sequence ID" value="XM_003147737.1"/>
</dbReference>
<dbReference type="InParanoid" id="A0A1S0TM49"/>
<dbReference type="AlphaFoldDB" id="A0A1S0TM49"/>
<dbReference type="CTD" id="9949684"/>
<evidence type="ECO:0000313" key="1">
    <source>
        <dbReference type="EMBL" id="EFO16284.1"/>
    </source>
</evidence>